<protein>
    <recommendedName>
        <fullName evidence="4">Polysaccharide chain length determinant N-terminal domain-containing protein</fullName>
    </recommendedName>
</protein>
<evidence type="ECO:0000313" key="3">
    <source>
        <dbReference type="Proteomes" id="UP001155483"/>
    </source>
</evidence>
<dbReference type="AlphaFoldDB" id="A0A9X2XND7"/>
<feature type="transmembrane region" description="Helical" evidence="1">
    <location>
        <begin position="29"/>
        <end position="49"/>
    </location>
</feature>
<dbReference type="Proteomes" id="UP001155483">
    <property type="component" value="Unassembled WGS sequence"/>
</dbReference>
<keyword evidence="1" id="KW-0812">Transmembrane</keyword>
<comment type="caution">
    <text evidence="2">The sequence shown here is derived from an EMBL/GenBank/DDBJ whole genome shotgun (WGS) entry which is preliminary data.</text>
</comment>
<dbReference type="EMBL" id="JAOTIF010000002">
    <property type="protein sequence ID" value="MCU7548503.1"/>
    <property type="molecule type" value="Genomic_DNA"/>
</dbReference>
<keyword evidence="1" id="KW-0472">Membrane</keyword>
<dbReference type="GO" id="GO:0005886">
    <property type="term" value="C:plasma membrane"/>
    <property type="evidence" value="ECO:0007669"/>
    <property type="project" value="TreeGrafter"/>
</dbReference>
<sequence>MESTEVAEYTLVDILNGVRTFINYLLSKWWLVLLFSCVGAGLGIVYFYIQKPKYEAACTFVLEEKQSGMAGLSGLASQFGIDIGGLSGGGSIFAGDNILDILKSKKVVTLVLLSKIENHGSDSLTLADLYLDFTGRKKKWEKDPQLAAINFKNANLSMSPVQDSVLNVIYKTIIKKNLSADRFNKKGTIIKVQVTAENDCFARLMAERLVDEASKMYLNIKTGTALVNINRMQRRSDSLLALLNNKSYVAAAVQPLDANPGITTARVPVEIASRDKTVIATLYTEVTKNLEASKMILAQQTPIIQVLDKPDLTLDDNKKGLFLIIIISLFFTNFIVISFLAILYYLKIIASAQTTE</sequence>
<keyword evidence="3" id="KW-1185">Reference proteome</keyword>
<evidence type="ECO:0000256" key="1">
    <source>
        <dbReference type="SAM" id="Phobius"/>
    </source>
</evidence>
<organism evidence="2 3">
    <name type="scientific">Paraflavisolibacter caeni</name>
    <dbReference type="NCBI Taxonomy" id="2982496"/>
    <lineage>
        <taxon>Bacteria</taxon>
        <taxon>Pseudomonadati</taxon>
        <taxon>Bacteroidota</taxon>
        <taxon>Chitinophagia</taxon>
        <taxon>Chitinophagales</taxon>
        <taxon>Chitinophagaceae</taxon>
        <taxon>Paraflavisolibacter</taxon>
    </lineage>
</organism>
<evidence type="ECO:0000313" key="2">
    <source>
        <dbReference type="EMBL" id="MCU7548503.1"/>
    </source>
</evidence>
<feature type="transmembrane region" description="Helical" evidence="1">
    <location>
        <begin position="321"/>
        <end position="346"/>
    </location>
</feature>
<evidence type="ECO:0008006" key="4">
    <source>
        <dbReference type="Google" id="ProtNLM"/>
    </source>
</evidence>
<dbReference type="PANTHER" id="PTHR32309">
    <property type="entry name" value="TYROSINE-PROTEIN KINASE"/>
    <property type="match status" value="1"/>
</dbReference>
<dbReference type="RefSeq" id="WP_279295950.1">
    <property type="nucleotide sequence ID" value="NZ_JAOTIF010000002.1"/>
</dbReference>
<reference evidence="2" key="1">
    <citation type="submission" date="2022-09" db="EMBL/GenBank/DDBJ databases">
        <authorList>
            <person name="Yuan C."/>
            <person name="Ke Z."/>
        </authorList>
    </citation>
    <scope>NUCLEOTIDE SEQUENCE</scope>
    <source>
        <strain evidence="2">LB-8</strain>
    </source>
</reference>
<keyword evidence="1" id="KW-1133">Transmembrane helix</keyword>
<dbReference type="GO" id="GO:0004713">
    <property type="term" value="F:protein tyrosine kinase activity"/>
    <property type="evidence" value="ECO:0007669"/>
    <property type="project" value="TreeGrafter"/>
</dbReference>
<reference evidence="2" key="2">
    <citation type="submission" date="2023-04" db="EMBL/GenBank/DDBJ databases">
        <title>Paracnuella aquatica gen. nov., sp. nov., a member of the family Chitinophagaceae isolated from a hot spring.</title>
        <authorList>
            <person name="Wang C."/>
        </authorList>
    </citation>
    <scope>NUCLEOTIDE SEQUENCE</scope>
    <source>
        <strain evidence="2">LB-8</strain>
    </source>
</reference>
<dbReference type="PANTHER" id="PTHR32309:SF13">
    <property type="entry name" value="FERRIC ENTEROBACTIN TRANSPORT PROTEIN FEPE"/>
    <property type="match status" value="1"/>
</dbReference>
<gene>
    <name evidence="2" type="ORF">OCK74_05215</name>
</gene>
<proteinExistence type="predicted"/>
<dbReference type="InterPro" id="IPR050445">
    <property type="entry name" value="Bact_polysacc_biosynth/exp"/>
</dbReference>
<name>A0A9X2XND7_9BACT</name>
<accession>A0A9X2XND7</accession>